<evidence type="ECO:0008006" key="6">
    <source>
        <dbReference type="Google" id="ProtNLM"/>
    </source>
</evidence>
<dbReference type="SMART" id="SM00369">
    <property type="entry name" value="LRR_TYP"/>
    <property type="match status" value="2"/>
</dbReference>
<dbReference type="InterPro" id="IPR032675">
    <property type="entry name" value="LRR_dom_sf"/>
</dbReference>
<dbReference type="PROSITE" id="PS51450">
    <property type="entry name" value="LRR"/>
    <property type="match status" value="1"/>
</dbReference>
<dbReference type="OrthoDB" id="660555at2759"/>
<organism evidence="4 5">
    <name type="scientific">Rhizopogon vinicolor AM-OR11-026</name>
    <dbReference type="NCBI Taxonomy" id="1314800"/>
    <lineage>
        <taxon>Eukaryota</taxon>
        <taxon>Fungi</taxon>
        <taxon>Dikarya</taxon>
        <taxon>Basidiomycota</taxon>
        <taxon>Agaricomycotina</taxon>
        <taxon>Agaricomycetes</taxon>
        <taxon>Agaricomycetidae</taxon>
        <taxon>Boletales</taxon>
        <taxon>Suillineae</taxon>
        <taxon>Rhizopogonaceae</taxon>
        <taxon>Rhizopogon</taxon>
    </lineage>
</organism>
<protein>
    <recommendedName>
        <fullName evidence="6">L domain-like protein</fullName>
    </recommendedName>
</protein>
<proteinExistence type="predicted"/>
<accession>A0A1B7NE65</accession>
<sequence>MTDHDMDYESSSSSRDPSPSSSPAFGPVDSSPLSSPQHEPYMLDSPPPTRLDFAHPFAASAKANKRPPQREKKIGTPPTTPPSLVSVQASGLYRGIGYSRSLGEDEYLHGDTSSLFSLESPAHRTARYIDREERLWEEAVRKPFDTGNGHIDLSNQQLKTIPPSITDLADFFNTTQLSEQSLFSGPRNLSRVNTEPDSQSRARSFERTKSIMDSGKERHMLQLYLFGNSISFLPPELFTLRNLTVLSLRGNLLTYVPPEICRLINLKELNISQNRLSYLPSEMRDMTLSALMLYPNPFLQEPSFSRGPSASRDILSQRRSITRIYSQRKEAEANPSRTTTISPLTIFLSPVPPLTEICLRKLLCPLKGHSPGTVLGEYYGIPLPDVWGVPENLHDLLAENVPGLFKSGGVPSEPRMRGRRPSQGMGMCANPDHEASFFVRHAAERFTWERRIAGVDVGGTVPLRWRGCMQTCLGFLDEHVREANKIEVPSMDVSDEMNVDLDLDEGEAVQTVDLGGGLSMDDFDD</sequence>
<dbReference type="PANTHER" id="PTHR48051">
    <property type="match status" value="1"/>
</dbReference>
<reference evidence="4 5" key="1">
    <citation type="submission" date="2016-06" db="EMBL/GenBank/DDBJ databases">
        <title>Comparative genomics of the ectomycorrhizal sister species Rhizopogon vinicolor and Rhizopogon vesiculosus (Basidiomycota: Boletales) reveals a divergence of the mating type B locus.</title>
        <authorList>
            <consortium name="DOE Joint Genome Institute"/>
            <person name="Mujic A.B."/>
            <person name="Kuo A."/>
            <person name="Tritt A."/>
            <person name="Lipzen A."/>
            <person name="Chen C."/>
            <person name="Johnson J."/>
            <person name="Sharma A."/>
            <person name="Barry K."/>
            <person name="Grigoriev I.V."/>
            <person name="Spatafora J.W."/>
        </authorList>
    </citation>
    <scope>NUCLEOTIDE SEQUENCE [LARGE SCALE GENOMIC DNA]</scope>
    <source>
        <strain evidence="4 5">AM-OR11-026</strain>
    </source>
</reference>
<dbReference type="InterPro" id="IPR050216">
    <property type="entry name" value="LRR_domain-containing"/>
</dbReference>
<dbReference type="InterPro" id="IPR003591">
    <property type="entry name" value="Leu-rich_rpt_typical-subtyp"/>
</dbReference>
<evidence type="ECO:0000313" key="4">
    <source>
        <dbReference type="EMBL" id="OAX43182.1"/>
    </source>
</evidence>
<keyword evidence="1" id="KW-0433">Leucine-rich repeat</keyword>
<feature type="region of interest" description="Disordered" evidence="3">
    <location>
        <begin position="1"/>
        <end position="86"/>
    </location>
</feature>
<dbReference type="Gene3D" id="3.80.10.10">
    <property type="entry name" value="Ribonuclease Inhibitor"/>
    <property type="match status" value="1"/>
</dbReference>
<feature type="compositionally biased region" description="Low complexity" evidence="3">
    <location>
        <begin position="10"/>
        <end position="23"/>
    </location>
</feature>
<name>A0A1B7NE65_9AGAM</name>
<dbReference type="Proteomes" id="UP000092154">
    <property type="component" value="Unassembled WGS sequence"/>
</dbReference>
<dbReference type="InParanoid" id="A0A1B7NE65"/>
<gene>
    <name evidence="4" type="ORF">K503DRAFT_732075</name>
</gene>
<dbReference type="SUPFAM" id="SSF52075">
    <property type="entry name" value="Outer arm dynein light chain 1"/>
    <property type="match status" value="1"/>
</dbReference>
<evidence type="ECO:0000256" key="3">
    <source>
        <dbReference type="SAM" id="MobiDB-lite"/>
    </source>
</evidence>
<keyword evidence="5" id="KW-1185">Reference proteome</keyword>
<dbReference type="EMBL" id="KV448142">
    <property type="protein sequence ID" value="OAX43182.1"/>
    <property type="molecule type" value="Genomic_DNA"/>
</dbReference>
<dbReference type="Pfam" id="PF13855">
    <property type="entry name" value="LRR_8"/>
    <property type="match status" value="1"/>
</dbReference>
<dbReference type="GO" id="GO:0005737">
    <property type="term" value="C:cytoplasm"/>
    <property type="evidence" value="ECO:0007669"/>
    <property type="project" value="TreeGrafter"/>
</dbReference>
<dbReference type="STRING" id="1314800.A0A1B7NE65"/>
<evidence type="ECO:0000313" key="5">
    <source>
        <dbReference type="Proteomes" id="UP000092154"/>
    </source>
</evidence>
<dbReference type="PANTHER" id="PTHR48051:SF1">
    <property type="entry name" value="RAS SUPPRESSOR PROTEIN 1"/>
    <property type="match status" value="1"/>
</dbReference>
<dbReference type="InterPro" id="IPR001611">
    <property type="entry name" value="Leu-rich_rpt"/>
</dbReference>
<evidence type="ECO:0000256" key="2">
    <source>
        <dbReference type="ARBA" id="ARBA00022737"/>
    </source>
</evidence>
<evidence type="ECO:0000256" key="1">
    <source>
        <dbReference type="ARBA" id="ARBA00022614"/>
    </source>
</evidence>
<dbReference type="AlphaFoldDB" id="A0A1B7NE65"/>
<keyword evidence="2" id="KW-0677">Repeat</keyword>